<comment type="catalytic activity">
    <reaction evidence="12 16">
        <text>ATP + H2O + phospholipidSide 1 = ADP + phosphate + phospholipidSide 2.</text>
        <dbReference type="EC" id="7.6.2.1"/>
    </reaction>
</comment>
<keyword evidence="10 16" id="KW-1133">Transmembrane helix</keyword>
<reference evidence="20" key="1">
    <citation type="submission" date="2021-09" db="EMBL/GenBank/DDBJ databases">
        <authorList>
            <consortium name="AG Swart"/>
            <person name="Singh M."/>
            <person name="Singh A."/>
            <person name="Seah K."/>
            <person name="Emmerich C."/>
        </authorList>
    </citation>
    <scope>NUCLEOTIDE SEQUENCE</scope>
    <source>
        <strain evidence="20">ATCC30299</strain>
    </source>
</reference>
<feature type="transmembrane region" description="Helical" evidence="16">
    <location>
        <begin position="273"/>
        <end position="295"/>
    </location>
</feature>
<dbReference type="SUPFAM" id="SSF81665">
    <property type="entry name" value="Calcium ATPase, transmembrane domain M"/>
    <property type="match status" value="1"/>
</dbReference>
<name>A0AAU9K705_9CILI</name>
<feature type="transmembrane region" description="Helical" evidence="16">
    <location>
        <begin position="321"/>
        <end position="343"/>
    </location>
</feature>
<dbReference type="GO" id="GO:0140326">
    <property type="term" value="F:ATPase-coupled intramembrane lipid transporter activity"/>
    <property type="evidence" value="ECO:0007669"/>
    <property type="project" value="UniProtKB-EC"/>
</dbReference>
<accession>A0AAU9K705</accession>
<gene>
    <name evidence="20" type="ORF">BSTOLATCC_MIC63983</name>
</gene>
<comment type="subcellular location">
    <subcellularLocation>
        <location evidence="2">Endomembrane system</location>
    </subcellularLocation>
    <subcellularLocation>
        <location evidence="1 16">Membrane</location>
        <topology evidence="1 16">Multi-pass membrane protein</topology>
    </subcellularLocation>
</comment>
<dbReference type="InterPro" id="IPR032631">
    <property type="entry name" value="P-type_ATPase_N"/>
</dbReference>
<evidence type="ECO:0000259" key="19">
    <source>
        <dbReference type="Pfam" id="PF16212"/>
    </source>
</evidence>
<comment type="caution">
    <text evidence="20">The sequence shown here is derived from an EMBL/GenBank/DDBJ whole genome shotgun (WGS) entry which is preliminary data.</text>
</comment>
<keyword evidence="8 15" id="KW-0460">Magnesium</keyword>
<dbReference type="PANTHER" id="PTHR24092:SF150">
    <property type="entry name" value="PHOSPHOLIPID-TRANSPORTING ATPASE"/>
    <property type="match status" value="1"/>
</dbReference>
<dbReference type="Pfam" id="PF00122">
    <property type="entry name" value="E1-E2_ATPase"/>
    <property type="match status" value="1"/>
</dbReference>
<feature type="transmembrane region" description="Helical" evidence="16">
    <location>
        <begin position="76"/>
        <end position="95"/>
    </location>
</feature>
<dbReference type="InterPro" id="IPR023214">
    <property type="entry name" value="HAD_sf"/>
</dbReference>
<feature type="transmembrane region" description="Helical" evidence="16">
    <location>
        <begin position="988"/>
        <end position="1010"/>
    </location>
</feature>
<feature type="binding site" evidence="14">
    <location>
        <position position="578"/>
    </location>
    <ligand>
        <name>ATP</name>
        <dbReference type="ChEBI" id="CHEBI:30616"/>
    </ligand>
</feature>
<keyword evidence="7 14" id="KW-0067">ATP-binding</keyword>
<dbReference type="Pfam" id="PF16212">
    <property type="entry name" value="PhoLip_ATPase_C"/>
    <property type="match status" value="1"/>
</dbReference>
<feature type="binding site" evidence="14">
    <location>
        <position position="554"/>
    </location>
    <ligand>
        <name>ATP</name>
        <dbReference type="ChEBI" id="CHEBI:30616"/>
    </ligand>
</feature>
<feature type="binding site" evidence="14">
    <location>
        <position position="386"/>
    </location>
    <ligand>
        <name>ATP</name>
        <dbReference type="ChEBI" id="CHEBI:30616"/>
    </ligand>
</feature>
<dbReference type="InterPro" id="IPR023299">
    <property type="entry name" value="ATPase_P-typ_cyto_dom_N"/>
</dbReference>
<feature type="binding site" evidence="14">
    <location>
        <position position="613"/>
    </location>
    <ligand>
        <name>ATP</name>
        <dbReference type="ChEBI" id="CHEBI:30616"/>
    </ligand>
</feature>
<feature type="transmembrane region" description="Helical" evidence="16">
    <location>
        <begin position="1093"/>
        <end position="1112"/>
    </location>
</feature>
<evidence type="ECO:0000256" key="3">
    <source>
        <dbReference type="ARBA" id="ARBA00008109"/>
    </source>
</evidence>
<dbReference type="Pfam" id="PF13246">
    <property type="entry name" value="Cation_ATPase"/>
    <property type="match status" value="1"/>
</dbReference>
<dbReference type="GO" id="GO:0005886">
    <property type="term" value="C:plasma membrane"/>
    <property type="evidence" value="ECO:0007669"/>
    <property type="project" value="TreeGrafter"/>
</dbReference>
<feature type="domain" description="P-type ATPase N-terminal" evidence="18">
    <location>
        <begin position="14"/>
        <end position="76"/>
    </location>
</feature>
<dbReference type="InterPro" id="IPR001757">
    <property type="entry name" value="P_typ_ATPase"/>
</dbReference>
<feature type="domain" description="P-type ATPase A" evidence="17">
    <location>
        <begin position="109"/>
        <end position="253"/>
    </location>
</feature>
<organism evidence="20 21">
    <name type="scientific">Blepharisma stoltei</name>
    <dbReference type="NCBI Taxonomy" id="1481888"/>
    <lineage>
        <taxon>Eukaryota</taxon>
        <taxon>Sar</taxon>
        <taxon>Alveolata</taxon>
        <taxon>Ciliophora</taxon>
        <taxon>Postciliodesmatophora</taxon>
        <taxon>Heterotrichea</taxon>
        <taxon>Heterotrichida</taxon>
        <taxon>Blepharismidae</taxon>
        <taxon>Blepharisma</taxon>
    </lineage>
</organism>
<dbReference type="Pfam" id="PF16209">
    <property type="entry name" value="PhoLip_ATPase_N"/>
    <property type="match status" value="1"/>
</dbReference>
<feature type="binding site" evidence="15">
    <location>
        <position position="386"/>
    </location>
    <ligand>
        <name>Mg(2+)</name>
        <dbReference type="ChEBI" id="CHEBI:18420"/>
    </ligand>
</feature>
<keyword evidence="4 16" id="KW-0812">Transmembrane</keyword>
<dbReference type="InterPro" id="IPR023298">
    <property type="entry name" value="ATPase_P-typ_TM_dom_sf"/>
</dbReference>
<dbReference type="InterPro" id="IPR044492">
    <property type="entry name" value="P_typ_ATPase_HD_dom"/>
</dbReference>
<feature type="binding site" evidence="14">
    <location>
        <position position="693"/>
    </location>
    <ligand>
        <name>ATP</name>
        <dbReference type="ChEBI" id="CHEBI:30616"/>
    </ligand>
</feature>
<dbReference type="SUPFAM" id="SSF56784">
    <property type="entry name" value="HAD-like"/>
    <property type="match status" value="1"/>
</dbReference>
<evidence type="ECO:0000256" key="1">
    <source>
        <dbReference type="ARBA" id="ARBA00004141"/>
    </source>
</evidence>
<evidence type="ECO:0000256" key="10">
    <source>
        <dbReference type="ARBA" id="ARBA00022989"/>
    </source>
</evidence>
<dbReference type="PROSITE" id="PS00154">
    <property type="entry name" value="ATPASE_E1_E2"/>
    <property type="match status" value="1"/>
</dbReference>
<comment type="cofactor">
    <cofactor evidence="15">
        <name>Mg(2+)</name>
        <dbReference type="ChEBI" id="CHEBI:18420"/>
    </cofactor>
</comment>
<evidence type="ECO:0000256" key="2">
    <source>
        <dbReference type="ARBA" id="ARBA00004308"/>
    </source>
</evidence>
<evidence type="ECO:0000256" key="13">
    <source>
        <dbReference type="PIRSR" id="PIRSR606539-1"/>
    </source>
</evidence>
<dbReference type="SUPFAM" id="SSF81660">
    <property type="entry name" value="Metal cation-transporting ATPase, ATP-binding domain N"/>
    <property type="match status" value="1"/>
</dbReference>
<evidence type="ECO:0000256" key="15">
    <source>
        <dbReference type="PIRSR" id="PIRSR606539-3"/>
    </source>
</evidence>
<dbReference type="InterPro" id="IPR036412">
    <property type="entry name" value="HAD-like_sf"/>
</dbReference>
<evidence type="ECO:0000313" key="21">
    <source>
        <dbReference type="Proteomes" id="UP001162131"/>
    </source>
</evidence>
<evidence type="ECO:0000256" key="5">
    <source>
        <dbReference type="ARBA" id="ARBA00022723"/>
    </source>
</evidence>
<proteinExistence type="inferred from homology"/>
<dbReference type="Gene3D" id="2.70.150.10">
    <property type="entry name" value="Calcium-transporting ATPase, cytoplasmic transduction domain A"/>
    <property type="match status" value="1"/>
</dbReference>
<keyword evidence="6 14" id="KW-0547">Nucleotide-binding</keyword>
<feature type="transmembrane region" description="Helical" evidence="16">
    <location>
        <begin position="1053"/>
        <end position="1073"/>
    </location>
</feature>
<feature type="binding site" evidence="15">
    <location>
        <position position="837"/>
    </location>
    <ligand>
        <name>Mg(2+)</name>
        <dbReference type="ChEBI" id="CHEBI:18420"/>
    </ligand>
</feature>
<keyword evidence="21" id="KW-1185">Reference proteome</keyword>
<dbReference type="Proteomes" id="UP001162131">
    <property type="component" value="Unassembled WGS sequence"/>
</dbReference>
<evidence type="ECO:0000256" key="7">
    <source>
        <dbReference type="ARBA" id="ARBA00022840"/>
    </source>
</evidence>
<feature type="binding site" evidence="14">
    <location>
        <position position="694"/>
    </location>
    <ligand>
        <name>ATP</name>
        <dbReference type="ChEBI" id="CHEBI:30616"/>
    </ligand>
</feature>
<dbReference type="GO" id="GO:0000287">
    <property type="term" value="F:magnesium ion binding"/>
    <property type="evidence" value="ECO:0007669"/>
    <property type="project" value="UniProtKB-UniRule"/>
</dbReference>
<dbReference type="InterPro" id="IPR018303">
    <property type="entry name" value="ATPase_P-typ_P_site"/>
</dbReference>
<sequence>MAEVSDSNTKRILYVNGFELNQIHDFQSNYVSTTKYNLVTFFPLSLLEQYKRLPNVYFLIIVILQSIPQITPLRSWSGLVAVVFILAVSMIREGFEDYLRYKSDKETNSAKTMIYRNGKFEEATFKEVQVGNVVLVQKDEAFPCDLVMLSSSADNGIAYIETSSLDGEKTLKPRQAVIATMNDTRKDDIIRIFSLIECEHPNARLYHFSGSLEYNDKKQPLDKNNLLLAGAFLRNTAWIVGAAVYTGKETKLRQNLMSRKSKQSFIERKTNQYIVGILAAQTGFCVIMAILYGVWSYQEYDDHYYLSDPDYSAGLQGFLNYFTYFLLLNTMLPISLIVSLEIIKIAQGFFMQQDLEMYSTIRDRPCHVSAFSLNEELGMIEHIFSDKTGTLTSNRMQFKLCTVGNKMYGEKQFLISRQYSSKVTRQTKEIIFTFKVEEIENDLYGKDGDAPLSSPVVMEMSYGKEGLYSQKELLDQFVKCMSICHECLIEENENKESNYIGQSPDEIVLVDFAAHIGYKYDKLKAGIMDIKRLHFGMEDQCDLLRFEKCATLEFNSDRKRNSVIVKDLQTNKMILYTKGADSEIKKRLSQENLKAYLDKVSNDLQTYSERGYRTLMFTYKILEEANYIEWKRRFDEASTSIEGREERIDKLAEEIEQDLFLLGCTAVEDSLQDDVPQTIQALLSAGINVWMLTGDKLETAENIGKTCSLVDENMIVERCPGNLSLDDCLECMRYINSRFESEKKDKPAALLIEGGALEKVLFDEGDPIKITKYPELSKSQVTLQKAREIKQLFLKMALVCKTVICCRVTPGEKREIVKLMKDNTGIKTLAVGDGANDVSMILEAHIGVGIYGEEGMQAVQASDYSIGEFKFLWELLLVHGRFNYIRQSEMIMYFFYKNLVFTMPHFFFGFYCAYSGQAFYDDWYITFYNLIFTALPLLMRALFERDIEIPKRSEVGQTAQTKKDLLRHLIPKVYEVGRDNRIFTPFHFWTWNLMGYIHAVAVFFIPLYASEEGIMNSRGYNYSQWGLSVTSFSCIIFVVNFKLGLHTKLWSIYHYIAILGTSILCYFIFIVVYDPFTTLPTAKTLYQMLTTQYYYVCILVAIGFVFTLDYGVQILKKVLWPSVSDKIMKFSIQIRKEQEKDND</sequence>
<keyword evidence="5 15" id="KW-0479">Metal-binding</keyword>
<evidence type="ECO:0000256" key="9">
    <source>
        <dbReference type="ARBA" id="ARBA00022967"/>
    </source>
</evidence>
<keyword evidence="9 16" id="KW-1278">Translocase</keyword>
<feature type="binding site" evidence="14">
    <location>
        <position position="836"/>
    </location>
    <ligand>
        <name>ATP</name>
        <dbReference type="ChEBI" id="CHEBI:30616"/>
    </ligand>
</feature>
<feature type="binding site" evidence="15">
    <location>
        <position position="833"/>
    </location>
    <ligand>
        <name>Mg(2+)</name>
        <dbReference type="ChEBI" id="CHEBI:18420"/>
    </ligand>
</feature>
<evidence type="ECO:0000256" key="6">
    <source>
        <dbReference type="ARBA" id="ARBA00022741"/>
    </source>
</evidence>
<evidence type="ECO:0000256" key="12">
    <source>
        <dbReference type="ARBA" id="ARBA00034036"/>
    </source>
</evidence>
<protein>
    <recommendedName>
        <fullName evidence="16">Phospholipid-transporting ATPase</fullName>
        <ecNumber evidence="16">7.6.2.1</ecNumber>
    </recommendedName>
</protein>
<feature type="binding site" evidence="15">
    <location>
        <position position="388"/>
    </location>
    <ligand>
        <name>Mg(2+)</name>
        <dbReference type="ChEBI" id="CHEBI:18420"/>
    </ligand>
</feature>
<feature type="domain" description="P-type ATPase C-terminal" evidence="19">
    <location>
        <begin position="859"/>
        <end position="1122"/>
    </location>
</feature>
<feature type="transmembrane region" description="Helical" evidence="16">
    <location>
        <begin position="53"/>
        <end position="70"/>
    </location>
</feature>
<feature type="binding site" evidence="14">
    <location>
        <position position="387"/>
    </location>
    <ligand>
        <name>ATP</name>
        <dbReference type="ChEBI" id="CHEBI:30616"/>
    </ligand>
</feature>
<feature type="transmembrane region" description="Helical" evidence="16">
    <location>
        <begin position="1022"/>
        <end position="1041"/>
    </location>
</feature>
<dbReference type="GO" id="GO:0005524">
    <property type="term" value="F:ATP binding"/>
    <property type="evidence" value="ECO:0007669"/>
    <property type="project" value="UniProtKB-UniRule"/>
</dbReference>
<dbReference type="Gene3D" id="3.40.1110.10">
    <property type="entry name" value="Calcium-transporting ATPase, cytoplasmic domain N"/>
    <property type="match status" value="1"/>
</dbReference>
<feature type="binding site" evidence="14">
    <location>
        <position position="807"/>
    </location>
    <ligand>
        <name>ATP</name>
        <dbReference type="ChEBI" id="CHEBI:30616"/>
    </ligand>
</feature>
<keyword evidence="11 16" id="KW-0472">Membrane</keyword>
<evidence type="ECO:0000259" key="17">
    <source>
        <dbReference type="Pfam" id="PF00122"/>
    </source>
</evidence>
<dbReference type="SFLD" id="SFLDF00027">
    <property type="entry name" value="p-type_atpase"/>
    <property type="match status" value="1"/>
</dbReference>
<feature type="binding site" evidence="14">
    <location>
        <position position="813"/>
    </location>
    <ligand>
        <name>ATP</name>
        <dbReference type="ChEBI" id="CHEBI:30616"/>
    </ligand>
</feature>
<evidence type="ECO:0000256" key="16">
    <source>
        <dbReference type="RuleBase" id="RU362033"/>
    </source>
</evidence>
<dbReference type="EMBL" id="CAJZBQ010000062">
    <property type="protein sequence ID" value="CAG9335514.1"/>
    <property type="molecule type" value="Genomic_DNA"/>
</dbReference>
<feature type="binding site" evidence="14">
    <location>
        <position position="506"/>
    </location>
    <ligand>
        <name>ATP</name>
        <dbReference type="ChEBI" id="CHEBI:30616"/>
    </ligand>
</feature>
<evidence type="ECO:0000259" key="18">
    <source>
        <dbReference type="Pfam" id="PF16209"/>
    </source>
</evidence>
<feature type="transmembrane region" description="Helical" evidence="16">
    <location>
        <begin position="923"/>
        <end position="943"/>
    </location>
</feature>
<dbReference type="GO" id="GO:0045332">
    <property type="term" value="P:phospholipid translocation"/>
    <property type="evidence" value="ECO:0007669"/>
    <property type="project" value="TreeGrafter"/>
</dbReference>
<dbReference type="SUPFAM" id="SSF81653">
    <property type="entry name" value="Calcium ATPase, transduction domain A"/>
    <property type="match status" value="1"/>
</dbReference>
<dbReference type="SFLD" id="SFLDS00003">
    <property type="entry name" value="Haloacid_Dehalogenase"/>
    <property type="match status" value="1"/>
</dbReference>
<comment type="similarity">
    <text evidence="3 16">Belongs to the cation transport ATPase (P-type) (TC 3.A.3) family. Type IV subfamily.</text>
</comment>
<dbReference type="PRINTS" id="PR00119">
    <property type="entry name" value="CATATPASE"/>
</dbReference>
<evidence type="ECO:0000256" key="11">
    <source>
        <dbReference type="ARBA" id="ARBA00023136"/>
    </source>
</evidence>
<dbReference type="EC" id="7.6.2.1" evidence="16"/>
<dbReference type="PANTHER" id="PTHR24092">
    <property type="entry name" value="PROBABLE PHOSPHOLIPID-TRANSPORTING ATPASE"/>
    <property type="match status" value="1"/>
</dbReference>
<evidence type="ECO:0000313" key="20">
    <source>
        <dbReference type="EMBL" id="CAG9335514.1"/>
    </source>
</evidence>
<dbReference type="Gene3D" id="3.40.50.1000">
    <property type="entry name" value="HAD superfamily/HAD-like"/>
    <property type="match status" value="1"/>
</dbReference>
<feature type="transmembrane region" description="Helical" evidence="16">
    <location>
        <begin position="891"/>
        <end position="911"/>
    </location>
</feature>
<feature type="binding site" evidence="14">
    <location>
        <position position="388"/>
    </location>
    <ligand>
        <name>ATP</name>
        <dbReference type="ChEBI" id="CHEBI:30616"/>
    </ligand>
</feature>
<feature type="binding site" evidence="14">
    <location>
        <position position="837"/>
    </location>
    <ligand>
        <name>ATP</name>
        <dbReference type="ChEBI" id="CHEBI:30616"/>
    </ligand>
</feature>
<dbReference type="InterPro" id="IPR008250">
    <property type="entry name" value="ATPase_P-typ_transduc_dom_A_sf"/>
</dbReference>
<evidence type="ECO:0000256" key="4">
    <source>
        <dbReference type="ARBA" id="ARBA00022692"/>
    </source>
</evidence>
<dbReference type="AlphaFoldDB" id="A0AAU9K705"/>
<dbReference type="InterPro" id="IPR006539">
    <property type="entry name" value="P-type_ATPase_IV"/>
</dbReference>
<evidence type="ECO:0000256" key="14">
    <source>
        <dbReference type="PIRSR" id="PIRSR606539-2"/>
    </source>
</evidence>
<feature type="active site" description="4-aspartylphosphate intermediate" evidence="13">
    <location>
        <position position="386"/>
    </location>
</feature>
<dbReference type="InterPro" id="IPR059000">
    <property type="entry name" value="ATPase_P-type_domA"/>
</dbReference>
<dbReference type="FunFam" id="3.40.50.1000:FF:000014">
    <property type="entry name" value="Phospholipid-transporting ATPase"/>
    <property type="match status" value="1"/>
</dbReference>
<dbReference type="GO" id="GO:0016887">
    <property type="term" value="F:ATP hydrolysis activity"/>
    <property type="evidence" value="ECO:0007669"/>
    <property type="project" value="InterPro"/>
</dbReference>
<evidence type="ECO:0000256" key="8">
    <source>
        <dbReference type="ARBA" id="ARBA00022842"/>
    </source>
</evidence>
<feature type="binding site" evidence="14">
    <location>
        <position position="695"/>
    </location>
    <ligand>
        <name>ATP</name>
        <dbReference type="ChEBI" id="CHEBI:30616"/>
    </ligand>
</feature>
<dbReference type="NCBIfam" id="TIGR01652">
    <property type="entry name" value="ATPase-Plipid"/>
    <property type="match status" value="1"/>
</dbReference>
<dbReference type="SFLD" id="SFLDG00002">
    <property type="entry name" value="C1.7:_P-type_atpase_like"/>
    <property type="match status" value="1"/>
</dbReference>
<dbReference type="NCBIfam" id="TIGR01494">
    <property type="entry name" value="ATPase_P-type"/>
    <property type="match status" value="1"/>
</dbReference>
<dbReference type="InterPro" id="IPR032630">
    <property type="entry name" value="P_typ_ATPase_c"/>
</dbReference>